<dbReference type="Gene3D" id="1.10.357.90">
    <property type="match status" value="1"/>
</dbReference>
<comment type="similarity">
    <text evidence="1 13">Belongs to the reverse transcriptase family. Telomerase subfamily.</text>
</comment>
<keyword evidence="4 13" id="KW-0158">Chromosome</keyword>
<dbReference type="Pfam" id="PF12009">
    <property type="entry name" value="Telomerase_RBD"/>
    <property type="match status" value="1"/>
</dbReference>
<comment type="caution">
    <text evidence="16">The sequence shown here is derived from an EMBL/GenBank/DDBJ whole genome shotgun (WGS) entry which is preliminary data.</text>
</comment>
<feature type="region of interest" description="Disordered" evidence="14">
    <location>
        <begin position="1"/>
        <end position="23"/>
    </location>
</feature>
<evidence type="ECO:0000256" key="3">
    <source>
        <dbReference type="ARBA" id="ARBA00016182"/>
    </source>
</evidence>
<dbReference type="CDD" id="cd01648">
    <property type="entry name" value="TERT"/>
    <property type="match status" value="1"/>
</dbReference>
<evidence type="ECO:0000256" key="13">
    <source>
        <dbReference type="RuleBase" id="RU365061"/>
    </source>
</evidence>
<dbReference type="SMART" id="SM00975">
    <property type="entry name" value="Telomerase_RBD"/>
    <property type="match status" value="1"/>
</dbReference>
<evidence type="ECO:0000256" key="1">
    <source>
        <dbReference type="ARBA" id="ARBA00008001"/>
    </source>
</evidence>
<dbReference type="Pfam" id="PF00078">
    <property type="entry name" value="RVT_1"/>
    <property type="match status" value="1"/>
</dbReference>
<feature type="domain" description="Reverse transcriptase" evidence="15">
    <location>
        <begin position="400"/>
        <end position="751"/>
    </location>
</feature>
<keyword evidence="8 13" id="KW-0460">Magnesium</keyword>
<gene>
    <name evidence="16" type="primary">EST2</name>
    <name evidence="16" type="ORF">SBRCBS47491_005064</name>
</gene>
<evidence type="ECO:0000256" key="7">
    <source>
        <dbReference type="ARBA" id="ARBA00022723"/>
    </source>
</evidence>
<keyword evidence="10 13" id="KW-0695">RNA-directed DNA polymerase</keyword>
<keyword evidence="11 13" id="KW-0539">Nucleus</keyword>
<keyword evidence="5 13" id="KW-0808">Transferase</keyword>
<keyword evidence="17" id="KW-1185">Reference proteome</keyword>
<reference evidence="16 17" key="1">
    <citation type="submission" date="2024-01" db="EMBL/GenBank/DDBJ databases">
        <authorList>
            <person name="Allen C."/>
            <person name="Tagirdzhanova G."/>
        </authorList>
    </citation>
    <scope>NUCLEOTIDE SEQUENCE [LARGE SCALE GENOMIC DNA]</scope>
</reference>
<dbReference type="InterPro" id="IPR021891">
    <property type="entry name" value="Telomerase_RBD"/>
</dbReference>
<evidence type="ECO:0000256" key="14">
    <source>
        <dbReference type="SAM" id="MobiDB-lite"/>
    </source>
</evidence>
<evidence type="ECO:0000256" key="5">
    <source>
        <dbReference type="ARBA" id="ARBA00022679"/>
    </source>
</evidence>
<dbReference type="InterPro" id="IPR000477">
    <property type="entry name" value="RT_dom"/>
</dbReference>
<comment type="catalytic activity">
    <reaction evidence="12 13">
        <text>DNA(n) + a 2'-deoxyribonucleoside 5'-triphosphate = DNA(n+1) + diphosphate</text>
        <dbReference type="Rhea" id="RHEA:22508"/>
        <dbReference type="Rhea" id="RHEA-COMP:17339"/>
        <dbReference type="Rhea" id="RHEA-COMP:17340"/>
        <dbReference type="ChEBI" id="CHEBI:33019"/>
        <dbReference type="ChEBI" id="CHEBI:61560"/>
        <dbReference type="ChEBI" id="CHEBI:173112"/>
        <dbReference type="EC" id="2.7.7.49"/>
    </reaction>
</comment>
<feature type="compositionally biased region" description="Basic and acidic residues" evidence="14">
    <location>
        <begin position="1"/>
        <end position="12"/>
    </location>
</feature>
<protein>
    <recommendedName>
        <fullName evidence="3 13">Telomerase reverse transcriptase</fullName>
        <ecNumber evidence="2 13">2.7.7.49</ecNumber>
    </recommendedName>
    <alternativeName>
        <fullName evidence="13">Telomerase catalytic subunit</fullName>
    </alternativeName>
</protein>
<comment type="function">
    <text evidence="13">Telomerase is a ribonucleoprotein enzyme essential for the replication of chromosome termini in most eukaryotes. It elongates telomeres. It is a reverse transcriptase that adds simple sequence repeats to chromosome ends by copying a template sequence within the RNA component of the enzyme.</text>
</comment>
<dbReference type="Gene3D" id="1.10.132.70">
    <property type="match status" value="1"/>
</dbReference>
<dbReference type="EMBL" id="CAWUHC010000042">
    <property type="protein sequence ID" value="CAK7223034.1"/>
    <property type="molecule type" value="Genomic_DNA"/>
</dbReference>
<evidence type="ECO:0000259" key="15">
    <source>
        <dbReference type="PROSITE" id="PS50878"/>
    </source>
</evidence>
<keyword evidence="6 13" id="KW-0548">Nucleotidyltransferase</keyword>
<dbReference type="PANTHER" id="PTHR12066">
    <property type="entry name" value="TELOMERASE REVERSE TRANSCRIPTASE"/>
    <property type="match status" value="1"/>
</dbReference>
<evidence type="ECO:0000256" key="12">
    <source>
        <dbReference type="ARBA" id="ARBA00048173"/>
    </source>
</evidence>
<dbReference type="Proteomes" id="UP001642406">
    <property type="component" value="Unassembled WGS sequence"/>
</dbReference>
<proteinExistence type="inferred from homology"/>
<keyword evidence="7 13" id="KW-0479">Metal-binding</keyword>
<feature type="compositionally biased region" description="Polar residues" evidence="14">
    <location>
        <begin position="13"/>
        <end position="22"/>
    </location>
</feature>
<evidence type="ECO:0000256" key="11">
    <source>
        <dbReference type="ARBA" id="ARBA00023242"/>
    </source>
</evidence>
<name>A0ABP0BV78_9PEZI</name>
<keyword evidence="9 13" id="KW-0779">Telomere</keyword>
<dbReference type="InterPro" id="IPR003545">
    <property type="entry name" value="Telomerase_RT"/>
</dbReference>
<evidence type="ECO:0000256" key="6">
    <source>
        <dbReference type="ARBA" id="ARBA00022695"/>
    </source>
</evidence>
<evidence type="ECO:0000256" key="2">
    <source>
        <dbReference type="ARBA" id="ARBA00012493"/>
    </source>
</evidence>
<evidence type="ECO:0000313" key="17">
    <source>
        <dbReference type="Proteomes" id="UP001642406"/>
    </source>
</evidence>
<evidence type="ECO:0000313" key="16">
    <source>
        <dbReference type="EMBL" id="CAK7223034.1"/>
    </source>
</evidence>
<dbReference type="GO" id="GO:0003964">
    <property type="term" value="F:RNA-directed DNA polymerase activity"/>
    <property type="evidence" value="ECO:0007669"/>
    <property type="project" value="UniProtKB-KW"/>
</dbReference>
<evidence type="ECO:0000256" key="10">
    <source>
        <dbReference type="ARBA" id="ARBA00022918"/>
    </source>
</evidence>
<evidence type="ECO:0000256" key="9">
    <source>
        <dbReference type="ARBA" id="ARBA00022895"/>
    </source>
</evidence>
<comment type="subcellular location">
    <subcellularLocation>
        <location evidence="13">Nucleus</location>
    </subcellularLocation>
    <subcellularLocation>
        <location evidence="13">Chromosome</location>
        <location evidence="13">Telomere</location>
    </subcellularLocation>
</comment>
<dbReference type="PRINTS" id="PR01365">
    <property type="entry name" value="TELOMERASERT"/>
</dbReference>
<dbReference type="PANTHER" id="PTHR12066:SF0">
    <property type="entry name" value="TELOMERASE REVERSE TRANSCRIPTASE"/>
    <property type="match status" value="1"/>
</dbReference>
<sequence>MQDLPQRDHEKQQQLPSASTTRAPAVKRDLLARYYPTVDTLRDYLLARLPSSSRLRRKKLLSVGKSPEASAVEQLLSHMLDTALVTYASSGSEQSKDQPAADYYRERQSLRQTFSQTKRADESYVTVSSAAEGVFSPQAEVVDFVVWLLFSRSKKTGLKGFGSSYPDNVLCHGYKRGQKPPAMPRTGPETYPASTVPGLSTIRNPQNAQTLKDAPWPQLLAILGASAEKIMTDLLLECSLFLSLDAGVNNYIQVTGQPLFKVFSAKVKGQDKARQPSEIVFARNNILYCRPGLTSGGRVHFGLSSNRLKISEVKWLAPPKLKYEKMSLTDSQKRQAIFTEFLFFVFDAFLIPLIAANFYVTESSTHRNQLFYFRHDVWRRIEEPAMTALVSARLEPLELKEAMRLIEDRGLGFGKLRLLPKKAAMRPIVNLRRAIPKKGDPRTAPSINTVLRPIAAMLNLEMKEHPERLGSGMLSTHGIYARLKGFRERMHAKNKHVFYFAKVDVLSAFDTIPQKAMVKLIGTVPEHPAYNISHHVEIAPTRADTSRKITASEADGPLVQSKKGTAAAPRQVWRTVAKASDDLTGFHDDVEGSIAQNKRNTVFVDGAYVRTHYAEPLAKLAATHIQDNIVKVGDKYYRQKEGIPQGSVLSSTLCSYFYADLEEKELGFLKAPAGAEDEDCILFRLIDDFLVISTNRAKAAHFIEVMQRGHPTYGVAVNPSKSLVNFALEIDGKPVPRLAAGQSFPYCGTTINCMNLNLTRDRDTKAQTVFNTITVEHLRSQGYHFKRKIFNYFQIQSHHMFFDTSFNSRRTALSNLHAAFAETANKMWAYARCMPKTKRPSTRLTISTIEEVGAMAQGILNGKRRAEKSPAYEFSVSKAHLRYILLHAFFIVLGKKQTGYKDVLKWLRGSMQQLREKGRLRLPQQFMLERRAN</sequence>
<dbReference type="EC" id="2.7.7.49" evidence="2 13"/>
<dbReference type="PROSITE" id="PS50878">
    <property type="entry name" value="RT_POL"/>
    <property type="match status" value="1"/>
</dbReference>
<organism evidence="16 17">
    <name type="scientific">Sporothrix bragantina</name>
    <dbReference type="NCBI Taxonomy" id="671064"/>
    <lineage>
        <taxon>Eukaryota</taxon>
        <taxon>Fungi</taxon>
        <taxon>Dikarya</taxon>
        <taxon>Ascomycota</taxon>
        <taxon>Pezizomycotina</taxon>
        <taxon>Sordariomycetes</taxon>
        <taxon>Sordariomycetidae</taxon>
        <taxon>Ophiostomatales</taxon>
        <taxon>Ophiostomataceae</taxon>
        <taxon>Sporothrix</taxon>
    </lineage>
</organism>
<evidence type="ECO:0000256" key="8">
    <source>
        <dbReference type="ARBA" id="ARBA00022842"/>
    </source>
</evidence>
<dbReference type="Gene3D" id="3.30.70.2630">
    <property type="match status" value="1"/>
</dbReference>
<accession>A0ABP0BV78</accession>
<evidence type="ECO:0000256" key="4">
    <source>
        <dbReference type="ARBA" id="ARBA00022454"/>
    </source>
</evidence>